<dbReference type="AlphaFoldDB" id="A0A7Z0QAD7"/>
<evidence type="ECO:0000313" key="2">
    <source>
        <dbReference type="EMBL" id="NYY90103.1"/>
    </source>
</evidence>
<accession>A0A7Z0QAD7</accession>
<protein>
    <submittedName>
        <fullName evidence="2">Uncharacterized protein</fullName>
    </submittedName>
</protein>
<reference evidence="3 4" key="1">
    <citation type="journal article" date="2017" name="Syst. Appl. Microbiol.">
        <title>Soybeans inoculated with root zone soils of Canadian native legumes harbour diverse and novel Bradyrhizobium spp. that possess agricultural potential.</title>
        <authorList>
            <person name="Bromfield E.S.P."/>
            <person name="Cloutier S."/>
            <person name="Tambong J.T."/>
            <person name="Tran Thi T.V."/>
        </authorList>
    </citation>
    <scope>NUCLEOTIDE SEQUENCE [LARGE SCALE GENOMIC DNA]</scope>
    <source>
        <strain evidence="3 4">323S2</strain>
    </source>
</reference>
<organism evidence="2">
    <name type="scientific">Bradyrhizobium barranii subsp. barranii</name>
    <dbReference type="NCBI Taxonomy" id="2823807"/>
    <lineage>
        <taxon>Bacteria</taxon>
        <taxon>Pseudomonadati</taxon>
        <taxon>Pseudomonadota</taxon>
        <taxon>Alphaproteobacteria</taxon>
        <taxon>Hyphomicrobiales</taxon>
        <taxon>Nitrobacteraceae</taxon>
        <taxon>Bradyrhizobium</taxon>
        <taxon>Bradyrhizobium barranii</taxon>
    </lineage>
</organism>
<gene>
    <name evidence="3" type="ORF">G6321_00051155</name>
    <name evidence="2" type="ORF">G6321_17250</name>
</gene>
<reference evidence="3 4" key="3">
    <citation type="journal article" date="2022" name="Int. J. Syst. Evol. Microbiol.">
        <title>Strains of Bradyrhizobium barranii sp. nov. associated with legumes native to Canada are symbionts of soybeans and belong to different subspecies (subsp. barranii subsp. nov. and subsp. apii subsp. nov.) and symbiovars (sv. glycinearum and sv. septentrionale).</title>
        <authorList>
            <person name="Bromfield E.S.P."/>
            <person name="Cloutier S."/>
            <person name="Wasai-Hara S."/>
            <person name="Minamisawa K."/>
        </authorList>
    </citation>
    <scope>NUCLEOTIDE SEQUENCE [LARGE SCALE GENOMIC DNA]</scope>
    <source>
        <strain evidence="3 4">323S2</strain>
    </source>
</reference>
<name>A0A7Z0QAD7_9BRAD</name>
<sequence length="173" mass="19600">MKGPTETLMKFRGFAGWKWEDDFRAAISAFRPDADEEVLRRIRVSILRDFVDFVLEVVNQELRLGLQVVVEGVGEEGIVGTMDFEDRRRDLAAVERRIAKWGPVPRPCRSGPIMDRLLACTEFVMSPYRLEFGELKGECIARFRNDGSLSLAVQSADPDGSRRDPFSPAPRPV</sequence>
<evidence type="ECO:0000256" key="1">
    <source>
        <dbReference type="SAM" id="MobiDB-lite"/>
    </source>
</evidence>
<feature type="region of interest" description="Disordered" evidence="1">
    <location>
        <begin position="153"/>
        <end position="173"/>
    </location>
</feature>
<proteinExistence type="predicted"/>
<dbReference type="RefSeq" id="WP_166346688.1">
    <property type="nucleotide sequence ID" value="NZ_CP088280.1"/>
</dbReference>
<evidence type="ECO:0000313" key="3">
    <source>
        <dbReference type="EMBL" id="UGX93845.1"/>
    </source>
</evidence>
<evidence type="ECO:0000313" key="4">
    <source>
        <dbReference type="Proteomes" id="UP000564836"/>
    </source>
</evidence>
<dbReference type="EMBL" id="JACBFH010000001">
    <property type="protein sequence ID" value="NYY90103.1"/>
    <property type="molecule type" value="Genomic_DNA"/>
</dbReference>
<dbReference type="Proteomes" id="UP000564836">
    <property type="component" value="Chromosome"/>
</dbReference>
<reference evidence="2" key="2">
    <citation type="submission" date="2020-06" db="EMBL/GenBank/DDBJ databases">
        <title>Whole Genome Sequence of Bradyrhizobium sp. Strain 323S2.</title>
        <authorList>
            <person name="Bromfield E.S.P."/>
        </authorList>
    </citation>
    <scope>NUCLEOTIDE SEQUENCE [LARGE SCALE GENOMIC DNA]</scope>
    <source>
        <strain evidence="2">323S2</strain>
    </source>
</reference>
<dbReference type="EMBL" id="CP088280">
    <property type="protein sequence ID" value="UGX93845.1"/>
    <property type="molecule type" value="Genomic_DNA"/>
</dbReference>